<evidence type="ECO:0000256" key="3">
    <source>
        <dbReference type="SAM" id="SignalP"/>
    </source>
</evidence>
<dbReference type="PANTHER" id="PTHR33619">
    <property type="entry name" value="POLYSACCHARIDE EXPORT PROTEIN GFCE-RELATED"/>
    <property type="match status" value="1"/>
</dbReference>
<evidence type="ECO:0000259" key="4">
    <source>
        <dbReference type="Pfam" id="PF02563"/>
    </source>
</evidence>
<dbReference type="InterPro" id="IPR049712">
    <property type="entry name" value="Poly_export"/>
</dbReference>
<keyword evidence="2" id="KW-0175">Coiled coil</keyword>
<organism evidence="5 6">
    <name type="scientific">Endozoicomonas lisbonensis</name>
    <dbReference type="NCBI Taxonomy" id="3120522"/>
    <lineage>
        <taxon>Bacteria</taxon>
        <taxon>Pseudomonadati</taxon>
        <taxon>Pseudomonadota</taxon>
        <taxon>Gammaproteobacteria</taxon>
        <taxon>Oceanospirillales</taxon>
        <taxon>Endozoicomonadaceae</taxon>
        <taxon>Endozoicomonas</taxon>
    </lineage>
</organism>
<dbReference type="Gene3D" id="3.10.560.10">
    <property type="entry name" value="Outer membrane lipoprotein wza domain like"/>
    <property type="match status" value="2"/>
</dbReference>
<dbReference type="Proteomes" id="UP001549366">
    <property type="component" value="Unassembled WGS sequence"/>
</dbReference>
<feature type="chain" id="PRO_5047026089" evidence="3">
    <location>
        <begin position="20"/>
        <end position="543"/>
    </location>
</feature>
<dbReference type="PANTHER" id="PTHR33619:SF3">
    <property type="entry name" value="POLYSACCHARIDE EXPORT PROTEIN GFCE-RELATED"/>
    <property type="match status" value="1"/>
</dbReference>
<proteinExistence type="predicted"/>
<dbReference type="EMBL" id="JBEWTB010000002">
    <property type="protein sequence ID" value="MET4757071.1"/>
    <property type="molecule type" value="Genomic_DNA"/>
</dbReference>
<evidence type="ECO:0000256" key="2">
    <source>
        <dbReference type="SAM" id="Coils"/>
    </source>
</evidence>
<evidence type="ECO:0000313" key="5">
    <source>
        <dbReference type="EMBL" id="MET4757071.1"/>
    </source>
</evidence>
<keyword evidence="6" id="KW-1185">Reference proteome</keyword>
<dbReference type="InterPro" id="IPR003715">
    <property type="entry name" value="Poly_export_N"/>
</dbReference>
<dbReference type="Pfam" id="PF02563">
    <property type="entry name" value="Poly_export"/>
    <property type="match status" value="1"/>
</dbReference>
<sequence>MKRLIAICCAAVFLPVAMANVEIPVAEADNLGPAVVETVTARPVFGQNLFDGFRQAEFRGFNPDYKIAIGDTITLQMWGAYEVATELTVDAQGNVFIPQVGPVKLQGVANKDLNKVVEKKVRSVYQSNVNLYASLNATQPVKLFVTGFVQSPGLYGGFSSDSILAFLAKSGGIRPESGSYLNVELKRGNKTRAVFNLYDFLLTGTIEQVQLQDGDTLVVNTRQGVAAFNGLVENTVQIEFTDGEIPLKDALQMVGLMPEATHVRIARNQLTKRSVDYLPLTEAQNVTISSGDEVTVVSDKMPGTISVAVEGEHSGQAIYILPYGSTINDLMARLQPNERSNLKAMQLFRDEVAQRQKAMLEVQLQQLEQTALSARSKSVGEAKLRQSDAESILQFVARARQVDPRGQVILGQNDNRMDVMLKDQDRIVIPSRTVLVQVHGEVMFPNAMVFDNDSNINDYVNASGGYSQKADQSRVLILHRDGTISRIEYKNGWFNKGLARYDVQPGDEILVMPQIDPKTMQYTSDIMQVIYQVAMSAAVVLSL</sequence>
<gene>
    <name evidence="5" type="ORF">V5J35_002263</name>
</gene>
<name>A0ABV2SH12_9GAMM</name>
<feature type="signal peptide" evidence="3">
    <location>
        <begin position="1"/>
        <end position="19"/>
    </location>
</feature>
<keyword evidence="1 3" id="KW-0732">Signal</keyword>
<evidence type="ECO:0000256" key="1">
    <source>
        <dbReference type="ARBA" id="ARBA00022729"/>
    </source>
</evidence>
<feature type="domain" description="Polysaccharide export protein N-terminal" evidence="4">
    <location>
        <begin position="62"/>
        <end position="130"/>
    </location>
</feature>
<comment type="caution">
    <text evidence="5">The sequence shown here is derived from an EMBL/GenBank/DDBJ whole genome shotgun (WGS) entry which is preliminary data.</text>
</comment>
<protein>
    <submittedName>
        <fullName evidence="5">Protein involved in polysaccharide export with SLBB domain</fullName>
    </submittedName>
</protein>
<reference evidence="5 6" key="1">
    <citation type="submission" date="2024-06" db="EMBL/GenBank/DDBJ databases">
        <title>Genomic Encyclopedia of Type Strains, Phase V (KMG-V): Genome sequencing to study the core and pangenomes of soil and plant-associated prokaryotes.</title>
        <authorList>
            <person name="Whitman W."/>
        </authorList>
    </citation>
    <scope>NUCLEOTIDE SEQUENCE [LARGE SCALE GENOMIC DNA]</scope>
    <source>
        <strain evidence="5 6">NE40</strain>
    </source>
</reference>
<evidence type="ECO:0000313" key="6">
    <source>
        <dbReference type="Proteomes" id="UP001549366"/>
    </source>
</evidence>
<accession>A0ABV2SH12</accession>
<feature type="coiled-coil region" evidence="2">
    <location>
        <begin position="350"/>
        <end position="377"/>
    </location>
</feature>